<organism evidence="5 6">
    <name type="scientific">Simkania negevensis (strain ATCC VR-1471 / DSM 27360 / Z)</name>
    <dbReference type="NCBI Taxonomy" id="331113"/>
    <lineage>
        <taxon>Bacteria</taxon>
        <taxon>Pseudomonadati</taxon>
        <taxon>Chlamydiota</taxon>
        <taxon>Chlamydiia</taxon>
        <taxon>Parachlamydiales</taxon>
        <taxon>Simkaniaceae</taxon>
        <taxon>Simkania</taxon>
    </lineage>
</organism>
<keyword evidence="6" id="KW-1185">Reference proteome</keyword>
<gene>
    <name evidence="5" type="ordered locus">SNE_A07450</name>
</gene>
<evidence type="ECO:0000313" key="5">
    <source>
        <dbReference type="EMBL" id="CCB88622.1"/>
    </source>
</evidence>
<evidence type="ECO:0000259" key="4">
    <source>
        <dbReference type="Pfam" id="PF01520"/>
    </source>
</evidence>
<dbReference type="PANTHER" id="PTHR30404">
    <property type="entry name" value="N-ACETYLMURAMOYL-L-ALANINE AMIDASE"/>
    <property type="match status" value="1"/>
</dbReference>
<dbReference type="GO" id="GO:0008745">
    <property type="term" value="F:N-acetylmuramoyl-L-alanine amidase activity"/>
    <property type="evidence" value="ECO:0007669"/>
    <property type="project" value="UniProtKB-EC"/>
</dbReference>
<dbReference type="HOGENOM" id="CLU_713399_0_0_0"/>
<feature type="domain" description="MurNAc-LAA" evidence="4">
    <location>
        <begin position="98"/>
        <end position="291"/>
    </location>
</feature>
<sequence>MTFFLLLTACSFGVELNFHDFDKYQQKLSKKYVTEKIRHYLQYSDEIENYFEITANALAIYASPEDKQLGKVGYALYFGQEFPSFVPEFKHPLSKAKIAIDPGHFGGQFARLEERYVSIELDGKILEFDEGTLAFLTALQLKKKLEAQGATVLLTRKAIGEGAYPEPFFDWLKEHSELWEKGVALSTIFLKHYNRLDLRSRAELINNFKPDLTVLIHYNAIDSELPDPRRTKPTDRNFNLVFIPGGFCKGELASHEDRYHFLRLICTQDLELSRQMAQDLVERFTKYLNVPPLKSAKKEVCGFGNSLVSAEGVFCRNLCLTRLIQSPLCYGETLIQNNLDEALELSQSQKTVEGIPCPQRVLDVAEAYFKTIILYYERAGDTN</sequence>
<name>F8L7A2_SIMNZ</name>
<comment type="catalytic activity">
    <reaction evidence="1">
        <text>Hydrolyzes the link between N-acetylmuramoyl residues and L-amino acid residues in certain cell-wall glycopeptides.</text>
        <dbReference type="EC" id="3.5.1.28"/>
    </reaction>
</comment>
<dbReference type="EMBL" id="FR872582">
    <property type="protein sequence ID" value="CCB88622.1"/>
    <property type="molecule type" value="Genomic_DNA"/>
</dbReference>
<evidence type="ECO:0000256" key="3">
    <source>
        <dbReference type="ARBA" id="ARBA00022801"/>
    </source>
</evidence>
<dbReference type="Pfam" id="PF01520">
    <property type="entry name" value="Amidase_3"/>
    <property type="match status" value="1"/>
</dbReference>
<evidence type="ECO:0000313" key="6">
    <source>
        <dbReference type="Proteomes" id="UP000000496"/>
    </source>
</evidence>
<dbReference type="GO" id="GO:0009253">
    <property type="term" value="P:peptidoglycan catabolic process"/>
    <property type="evidence" value="ECO:0007669"/>
    <property type="project" value="InterPro"/>
</dbReference>
<dbReference type="OrthoDB" id="20403at2"/>
<keyword evidence="3" id="KW-0378">Hydrolase</keyword>
<dbReference type="AlphaFoldDB" id="F8L7A2"/>
<dbReference type="STRING" id="331113.SNE_A07450"/>
<dbReference type="Proteomes" id="UP000000496">
    <property type="component" value="Chromosome gsn.131"/>
</dbReference>
<dbReference type="SUPFAM" id="SSF53187">
    <property type="entry name" value="Zn-dependent exopeptidases"/>
    <property type="match status" value="1"/>
</dbReference>
<protein>
    <recommendedName>
        <fullName evidence="2">N-acetylmuramoyl-L-alanine amidase</fullName>
        <ecNumber evidence="2">3.5.1.28</ecNumber>
    </recommendedName>
</protein>
<evidence type="ECO:0000256" key="1">
    <source>
        <dbReference type="ARBA" id="ARBA00001561"/>
    </source>
</evidence>
<accession>F8L7A2</accession>
<dbReference type="PANTHER" id="PTHR30404:SF0">
    <property type="entry name" value="N-ACETYLMURAMOYL-L-ALANINE AMIDASE AMIC"/>
    <property type="match status" value="1"/>
</dbReference>
<dbReference type="eggNOG" id="COG0860">
    <property type="taxonomic scope" value="Bacteria"/>
</dbReference>
<reference evidence="5 6" key="2">
    <citation type="journal article" date="2011" name="Mol. Biol. Evol.">
        <title>Unity in variety--the pan-genome of the Chlamydiae.</title>
        <authorList>
            <person name="Collingro A."/>
            <person name="Tischler P."/>
            <person name="Weinmaier T."/>
            <person name="Penz T."/>
            <person name="Heinz E."/>
            <person name="Brunham R.C."/>
            <person name="Read T.D."/>
            <person name="Bavoil P.M."/>
            <person name="Sachse K."/>
            <person name="Kahane S."/>
            <person name="Friedman M.G."/>
            <person name="Rattei T."/>
            <person name="Myers G.S."/>
            <person name="Horn M."/>
        </authorList>
    </citation>
    <scope>NUCLEOTIDE SEQUENCE [LARGE SCALE GENOMIC DNA]</scope>
    <source>
        <strain evidence="6">ATCC VR-1471 / Z</strain>
    </source>
</reference>
<dbReference type="InterPro" id="IPR050695">
    <property type="entry name" value="N-acetylmuramoyl_amidase_3"/>
</dbReference>
<evidence type="ECO:0000256" key="2">
    <source>
        <dbReference type="ARBA" id="ARBA00011901"/>
    </source>
</evidence>
<proteinExistence type="predicted"/>
<dbReference type="RefSeq" id="WP_013943089.1">
    <property type="nucleotide sequence ID" value="NC_015713.1"/>
</dbReference>
<dbReference type="Gene3D" id="3.40.630.40">
    <property type="entry name" value="Zn-dependent exopeptidases"/>
    <property type="match status" value="1"/>
</dbReference>
<dbReference type="EC" id="3.5.1.28" evidence="2"/>
<dbReference type="GO" id="GO:0030288">
    <property type="term" value="C:outer membrane-bounded periplasmic space"/>
    <property type="evidence" value="ECO:0007669"/>
    <property type="project" value="TreeGrafter"/>
</dbReference>
<reference key="1">
    <citation type="journal article" date="2011" name="Mol. Biol. Evol.">
        <title>Unity in variety -- the pan-genome of the Chlamydiae.</title>
        <authorList>
            <person name="Collingro A."/>
            <person name="Tischler P."/>
            <person name="Weinmaier T."/>
            <person name="Penz T."/>
            <person name="Heinz E."/>
            <person name="Brunham R.C."/>
            <person name="Read T.D."/>
            <person name="Bavoil P.M."/>
            <person name="Sachse K."/>
            <person name="Kahane S."/>
            <person name="Friedman M.G."/>
            <person name="Rattei T."/>
            <person name="Myers G.S.A."/>
            <person name="Horn M."/>
        </authorList>
    </citation>
    <scope>NUCLEOTIDE SEQUENCE</scope>
    <source>
        <strain>Z</strain>
    </source>
</reference>
<dbReference type="KEGG" id="sng:SNE_A07450"/>
<dbReference type="InterPro" id="IPR002508">
    <property type="entry name" value="MurNAc-LAA_cat"/>
</dbReference>